<dbReference type="EMBL" id="WAJR01000001">
    <property type="protein sequence ID" value="KAB1642944.1"/>
    <property type="molecule type" value="Genomic_DNA"/>
</dbReference>
<dbReference type="InterPro" id="IPR036291">
    <property type="entry name" value="NAD(P)-bd_dom_sf"/>
</dbReference>
<keyword evidence="8 13" id="KW-0457">Lysine biosynthesis</keyword>
<evidence type="ECO:0000259" key="15">
    <source>
        <dbReference type="Pfam" id="PF05173"/>
    </source>
</evidence>
<dbReference type="Pfam" id="PF01113">
    <property type="entry name" value="DapB_N"/>
    <property type="match status" value="1"/>
</dbReference>
<feature type="binding site" evidence="13">
    <location>
        <position position="34"/>
    </location>
    <ligand>
        <name>NAD(+)</name>
        <dbReference type="ChEBI" id="CHEBI:57540"/>
    </ligand>
</feature>
<dbReference type="PROSITE" id="PS01298">
    <property type="entry name" value="DAPB"/>
    <property type="match status" value="1"/>
</dbReference>
<feature type="active site" description="Proton donor" evidence="13">
    <location>
        <position position="146"/>
    </location>
</feature>
<feature type="binding site" evidence="13">
    <location>
        <position position="143"/>
    </location>
    <ligand>
        <name>(S)-2,3,4,5-tetrahydrodipicolinate</name>
        <dbReference type="ChEBI" id="CHEBI:16845"/>
    </ligand>
</feature>
<evidence type="ECO:0000256" key="10">
    <source>
        <dbReference type="ARBA" id="ARBA00038983"/>
    </source>
</evidence>
<comment type="catalytic activity">
    <reaction evidence="12 13">
        <text>(S)-2,3,4,5-tetrahydrodipicolinate + NAD(+) + H2O = (2S,4S)-4-hydroxy-2,3,4,5-tetrahydrodipicolinate + NADH + H(+)</text>
        <dbReference type="Rhea" id="RHEA:35323"/>
        <dbReference type="ChEBI" id="CHEBI:15377"/>
        <dbReference type="ChEBI" id="CHEBI:15378"/>
        <dbReference type="ChEBI" id="CHEBI:16845"/>
        <dbReference type="ChEBI" id="CHEBI:57540"/>
        <dbReference type="ChEBI" id="CHEBI:57945"/>
        <dbReference type="ChEBI" id="CHEBI:67139"/>
        <dbReference type="EC" id="1.17.1.8"/>
    </reaction>
</comment>
<keyword evidence="2 13" id="KW-0963">Cytoplasm</keyword>
<dbReference type="UniPathway" id="UPA00034">
    <property type="reaction ID" value="UER00018"/>
</dbReference>
<dbReference type="AlphaFoldDB" id="A0A6N6NPD4"/>
<evidence type="ECO:0000256" key="13">
    <source>
        <dbReference type="HAMAP-Rule" id="MF_00102"/>
    </source>
</evidence>
<dbReference type="InterPro" id="IPR022663">
    <property type="entry name" value="DapB_C"/>
</dbReference>
<reference evidence="16 17" key="1">
    <citation type="submission" date="2019-09" db="EMBL/GenBank/DDBJ databases">
        <title>Whole genome shotgun sequencing (WGS) of Ellagibacter isourolithinifaciens DSM 104140(T) and Adlercreutzia muris DSM 29508(T).</title>
        <authorList>
            <person name="Stoll D.A."/>
            <person name="Danylec N."/>
            <person name="Huch M."/>
        </authorList>
    </citation>
    <scope>NUCLEOTIDE SEQUENCE [LARGE SCALE GENOMIC DNA]</scope>
    <source>
        <strain evidence="16 17">DSM 104140</strain>
    </source>
</reference>
<feature type="binding site" evidence="13">
    <location>
        <begin position="112"/>
        <end position="115"/>
    </location>
    <ligand>
        <name>NAD(+)</name>
        <dbReference type="ChEBI" id="CHEBI:57540"/>
    </ligand>
</feature>
<comment type="caution">
    <text evidence="13">Was originally thought to be a dihydrodipicolinate reductase (DHDPR), catalyzing the conversion of dihydrodipicolinate to tetrahydrodipicolinate. However, it was shown in E.coli that the substrate of the enzymatic reaction is not dihydrodipicolinate (DHDP) but in fact (2S,4S)-4-hydroxy-2,3,4,5-tetrahydrodipicolinic acid (HTPA), the product released by the DapA-catalyzed reaction.</text>
</comment>
<feature type="active site" description="Proton donor/acceptor" evidence="13">
    <location>
        <position position="142"/>
    </location>
</feature>
<dbReference type="OrthoDB" id="9790352at2"/>
<dbReference type="RefSeq" id="WP_158048530.1">
    <property type="nucleotide sequence ID" value="NZ_DBEYPV010000178.1"/>
</dbReference>
<dbReference type="EC" id="1.17.1.8" evidence="10 13"/>
<dbReference type="GeneID" id="98656929"/>
<dbReference type="SUPFAM" id="SSF55347">
    <property type="entry name" value="Glyceraldehyde-3-phosphate dehydrogenase-like, C-terminal domain"/>
    <property type="match status" value="1"/>
</dbReference>
<dbReference type="PANTHER" id="PTHR20836:SF0">
    <property type="entry name" value="4-HYDROXY-TETRAHYDRODIPICOLINATE REDUCTASE 1, CHLOROPLASTIC-RELATED"/>
    <property type="match status" value="1"/>
</dbReference>
<feature type="binding site" evidence="13">
    <location>
        <begin position="8"/>
        <end position="13"/>
    </location>
    <ligand>
        <name>NAD(+)</name>
        <dbReference type="ChEBI" id="CHEBI:57540"/>
    </ligand>
</feature>
<comment type="pathway">
    <text evidence="9 13">Amino-acid biosynthesis; L-lysine biosynthesis via DAP pathway; (S)-tetrahydrodipicolinate from L-aspartate: step 4/4.</text>
</comment>
<proteinExistence type="inferred from homology"/>
<dbReference type="InterPro" id="IPR022664">
    <property type="entry name" value="DapB_N_CS"/>
</dbReference>
<evidence type="ECO:0000256" key="2">
    <source>
        <dbReference type="ARBA" id="ARBA00022490"/>
    </source>
</evidence>
<evidence type="ECO:0000259" key="14">
    <source>
        <dbReference type="Pfam" id="PF01113"/>
    </source>
</evidence>
<dbReference type="NCBIfam" id="TIGR00036">
    <property type="entry name" value="dapB"/>
    <property type="match status" value="1"/>
</dbReference>
<evidence type="ECO:0000256" key="4">
    <source>
        <dbReference type="ARBA" id="ARBA00022857"/>
    </source>
</evidence>
<comment type="subunit">
    <text evidence="13">Homotetramer.</text>
</comment>
<keyword evidence="5 13" id="KW-0220">Diaminopimelate biosynthesis</keyword>
<evidence type="ECO:0000256" key="7">
    <source>
        <dbReference type="ARBA" id="ARBA00023027"/>
    </source>
</evidence>
<dbReference type="Pfam" id="PF05173">
    <property type="entry name" value="DapB_C"/>
    <property type="match status" value="1"/>
</dbReference>
<organism evidence="16 17">
    <name type="scientific">Ellagibacter isourolithinifaciens</name>
    <dbReference type="NCBI Taxonomy" id="2137581"/>
    <lineage>
        <taxon>Bacteria</taxon>
        <taxon>Bacillati</taxon>
        <taxon>Actinomycetota</taxon>
        <taxon>Coriobacteriia</taxon>
        <taxon>Eggerthellales</taxon>
        <taxon>Eggerthellaceae</taxon>
        <taxon>Ellagibacter</taxon>
    </lineage>
</organism>
<feature type="binding site" evidence="13">
    <location>
        <begin position="152"/>
        <end position="153"/>
    </location>
    <ligand>
        <name>(S)-2,3,4,5-tetrahydrodipicolinate</name>
        <dbReference type="ChEBI" id="CHEBI:16845"/>
    </ligand>
</feature>
<evidence type="ECO:0000256" key="8">
    <source>
        <dbReference type="ARBA" id="ARBA00023154"/>
    </source>
</evidence>
<dbReference type="GO" id="GO:0019877">
    <property type="term" value="P:diaminopimelate biosynthetic process"/>
    <property type="evidence" value="ECO:0007669"/>
    <property type="project" value="UniProtKB-UniRule"/>
</dbReference>
<dbReference type="Gene3D" id="3.30.360.10">
    <property type="entry name" value="Dihydrodipicolinate Reductase, domain 2"/>
    <property type="match status" value="1"/>
</dbReference>
<evidence type="ECO:0000313" key="17">
    <source>
        <dbReference type="Proteomes" id="UP000468668"/>
    </source>
</evidence>
<dbReference type="InterPro" id="IPR023940">
    <property type="entry name" value="DHDPR_bac"/>
</dbReference>
<dbReference type="GO" id="GO:0008839">
    <property type="term" value="F:4-hydroxy-tetrahydrodipicolinate reductase"/>
    <property type="evidence" value="ECO:0007669"/>
    <property type="project" value="UniProtKB-UniRule"/>
</dbReference>
<dbReference type="FunFam" id="3.30.360.10:FF:000009">
    <property type="entry name" value="4-hydroxy-tetrahydrodipicolinate reductase"/>
    <property type="match status" value="1"/>
</dbReference>
<dbReference type="GO" id="GO:0050661">
    <property type="term" value="F:NADP binding"/>
    <property type="evidence" value="ECO:0007669"/>
    <property type="project" value="UniProtKB-UniRule"/>
</dbReference>
<dbReference type="GO" id="GO:0016726">
    <property type="term" value="F:oxidoreductase activity, acting on CH or CH2 groups, NAD or NADP as acceptor"/>
    <property type="evidence" value="ECO:0007669"/>
    <property type="project" value="UniProtKB-UniRule"/>
</dbReference>
<evidence type="ECO:0000256" key="6">
    <source>
        <dbReference type="ARBA" id="ARBA00023002"/>
    </source>
</evidence>
<comment type="caution">
    <text evidence="13">Lacks conserved residue(s) required for the propagation of feature annotation.</text>
</comment>
<protein>
    <recommendedName>
        <fullName evidence="10 13">4-hydroxy-tetrahydrodipicolinate reductase</fullName>
        <shortName evidence="13">HTPA reductase</shortName>
        <ecNumber evidence="10 13">1.17.1.8</ecNumber>
    </recommendedName>
</protein>
<keyword evidence="6 13" id="KW-0560">Oxidoreductase</keyword>
<keyword evidence="4 13" id="KW-0521">NADP</keyword>
<dbReference type="GO" id="GO:0005829">
    <property type="term" value="C:cytosol"/>
    <property type="evidence" value="ECO:0007669"/>
    <property type="project" value="TreeGrafter"/>
</dbReference>
<comment type="function">
    <text evidence="13">Catalyzes the conversion of 4-hydroxy-tetrahydrodipicolinate (HTPA) to tetrahydrodipicolinate.</text>
</comment>
<dbReference type="GO" id="GO:0009089">
    <property type="term" value="P:lysine biosynthetic process via diaminopimelate"/>
    <property type="evidence" value="ECO:0007669"/>
    <property type="project" value="UniProtKB-UniRule"/>
</dbReference>
<gene>
    <name evidence="13" type="primary">dapB</name>
    <name evidence="16" type="ORF">F8C90_00745</name>
</gene>
<dbReference type="Gene3D" id="3.40.50.720">
    <property type="entry name" value="NAD(P)-binding Rossmann-like Domain"/>
    <property type="match status" value="1"/>
</dbReference>
<sequence>MIKVAVSGCFGRMGSAVIDAVSAADDMEVACGIDPFPKEGASFTVYSSMEEAVAAGGFDVVVDFTQPSVIEGNLRCALPAGIDCVVGTTGLSDEKLTELAALAPSGTCLFYAPNFTTGAVLMMEFAKAAAPYFPEAEVIEMHHCNKKDAPSGTAMRTAQIISDARSGRASEAPGAETELPGAEGARGALVSGVPVHSVRSMGYVASQEVVFGSMGQTLTIRHDSWDRASYMPGVLLGIRSVGAREGLIVGLENFMHEA</sequence>
<dbReference type="GO" id="GO:0051287">
    <property type="term" value="F:NAD binding"/>
    <property type="evidence" value="ECO:0007669"/>
    <property type="project" value="UniProtKB-UniRule"/>
</dbReference>
<comment type="catalytic activity">
    <reaction evidence="11 13">
        <text>(S)-2,3,4,5-tetrahydrodipicolinate + NADP(+) + H2O = (2S,4S)-4-hydroxy-2,3,4,5-tetrahydrodipicolinate + NADPH + H(+)</text>
        <dbReference type="Rhea" id="RHEA:35331"/>
        <dbReference type="ChEBI" id="CHEBI:15377"/>
        <dbReference type="ChEBI" id="CHEBI:15378"/>
        <dbReference type="ChEBI" id="CHEBI:16845"/>
        <dbReference type="ChEBI" id="CHEBI:57783"/>
        <dbReference type="ChEBI" id="CHEBI:58349"/>
        <dbReference type="ChEBI" id="CHEBI:67139"/>
        <dbReference type="EC" id="1.17.1.8"/>
    </reaction>
</comment>
<evidence type="ECO:0000256" key="1">
    <source>
        <dbReference type="ARBA" id="ARBA00006642"/>
    </source>
</evidence>
<keyword evidence="17" id="KW-1185">Reference proteome</keyword>
<dbReference type="CDD" id="cd02274">
    <property type="entry name" value="DHDPR_N"/>
    <property type="match status" value="1"/>
</dbReference>
<dbReference type="HAMAP" id="MF_00102">
    <property type="entry name" value="DapB"/>
    <property type="match status" value="1"/>
</dbReference>
<feature type="domain" description="Dihydrodipicolinate reductase N-terminal" evidence="14">
    <location>
        <begin position="2"/>
        <end position="115"/>
    </location>
</feature>
<evidence type="ECO:0000256" key="3">
    <source>
        <dbReference type="ARBA" id="ARBA00022605"/>
    </source>
</evidence>
<evidence type="ECO:0000256" key="12">
    <source>
        <dbReference type="ARBA" id="ARBA00049396"/>
    </source>
</evidence>
<dbReference type="SUPFAM" id="SSF51735">
    <property type="entry name" value="NAD(P)-binding Rossmann-fold domains"/>
    <property type="match status" value="1"/>
</dbReference>
<evidence type="ECO:0000256" key="5">
    <source>
        <dbReference type="ARBA" id="ARBA00022915"/>
    </source>
</evidence>
<dbReference type="PIRSF" id="PIRSF000161">
    <property type="entry name" value="DHPR"/>
    <property type="match status" value="1"/>
</dbReference>
<dbReference type="PANTHER" id="PTHR20836">
    <property type="entry name" value="DIHYDRODIPICOLINATE REDUCTASE"/>
    <property type="match status" value="1"/>
</dbReference>
<evidence type="ECO:0000256" key="11">
    <source>
        <dbReference type="ARBA" id="ARBA00049080"/>
    </source>
</evidence>
<dbReference type="InterPro" id="IPR000846">
    <property type="entry name" value="DapB_N"/>
</dbReference>
<keyword evidence="7 13" id="KW-0520">NAD</keyword>
<evidence type="ECO:0000313" key="16">
    <source>
        <dbReference type="EMBL" id="KAB1642944.1"/>
    </source>
</evidence>
<keyword evidence="3 13" id="KW-0028">Amino-acid biosynthesis</keyword>
<evidence type="ECO:0000256" key="9">
    <source>
        <dbReference type="ARBA" id="ARBA00037922"/>
    </source>
</evidence>
<comment type="subcellular location">
    <subcellularLocation>
        <location evidence="13">Cytoplasm</location>
    </subcellularLocation>
</comment>
<comment type="caution">
    <text evidence="16">The sequence shown here is derived from an EMBL/GenBank/DDBJ whole genome shotgun (WGS) entry which is preliminary data.</text>
</comment>
<comment type="similarity">
    <text evidence="1 13">Belongs to the DapB family.</text>
</comment>
<accession>A0A6N6NPD4</accession>
<feature type="binding site" evidence="13">
    <location>
        <begin position="87"/>
        <end position="89"/>
    </location>
    <ligand>
        <name>NAD(+)</name>
        <dbReference type="ChEBI" id="CHEBI:57540"/>
    </ligand>
</feature>
<feature type="domain" description="Dihydrodipicolinate reductase C-terminal" evidence="15">
    <location>
        <begin position="118"/>
        <end position="254"/>
    </location>
</feature>
<name>A0A6N6NPD4_9ACTN</name>
<dbReference type="Proteomes" id="UP000468668">
    <property type="component" value="Unassembled WGS sequence"/>
</dbReference>